<accession>U6LLJ9</accession>
<evidence type="ECO:0000313" key="8">
    <source>
        <dbReference type="Proteomes" id="UP000030750"/>
    </source>
</evidence>
<dbReference type="Proteomes" id="UP000030750">
    <property type="component" value="Unassembled WGS sequence"/>
</dbReference>
<dbReference type="PANTHER" id="PTHR13720">
    <property type="entry name" value="WD-40 REPEAT PROTEIN"/>
    <property type="match status" value="1"/>
</dbReference>
<keyword evidence="2" id="KW-0853">WD repeat</keyword>
<feature type="compositionally biased region" description="Low complexity" evidence="6">
    <location>
        <begin position="27"/>
        <end position="42"/>
    </location>
</feature>
<comment type="subcellular location">
    <subcellularLocation>
        <location evidence="1">Cell projection</location>
        <location evidence="1">Cilium</location>
    </subcellularLocation>
</comment>
<evidence type="ECO:0000256" key="5">
    <source>
        <dbReference type="ARBA" id="ARBA00040994"/>
    </source>
</evidence>
<evidence type="ECO:0000256" key="2">
    <source>
        <dbReference type="ARBA" id="ARBA00022574"/>
    </source>
</evidence>
<dbReference type="SUPFAM" id="SSF50978">
    <property type="entry name" value="WD40 repeat-like"/>
    <property type="match status" value="1"/>
</dbReference>
<dbReference type="Pfam" id="PF00400">
    <property type="entry name" value="WD40"/>
    <property type="match status" value="2"/>
</dbReference>
<protein>
    <recommendedName>
        <fullName evidence="5">Cilia- and flagella-associated protein 251</fullName>
    </recommendedName>
</protein>
<dbReference type="InterPro" id="IPR001680">
    <property type="entry name" value="WD40_rpt"/>
</dbReference>
<keyword evidence="8" id="KW-1185">Reference proteome</keyword>
<evidence type="ECO:0000256" key="6">
    <source>
        <dbReference type="SAM" id="MobiDB-lite"/>
    </source>
</evidence>
<gene>
    <name evidence="7" type="ORF">EBH_0025960</name>
</gene>
<dbReference type="InterPro" id="IPR015943">
    <property type="entry name" value="WD40/YVTN_repeat-like_dom_sf"/>
</dbReference>
<keyword evidence="4" id="KW-0966">Cell projection</keyword>
<dbReference type="OrthoDB" id="354559at2759"/>
<keyword evidence="3" id="KW-0677">Repeat</keyword>
<dbReference type="VEuPathDB" id="ToxoDB:EBH_0025960"/>
<reference evidence="7" key="1">
    <citation type="submission" date="2013-10" db="EMBL/GenBank/DDBJ databases">
        <title>Genomic analysis of the causative agents of coccidiosis in chickens.</title>
        <authorList>
            <person name="Reid A.J."/>
            <person name="Blake D."/>
            <person name="Billington K."/>
            <person name="Browne H."/>
            <person name="Dunn M."/>
            <person name="Hung S."/>
            <person name="Kawahara F."/>
            <person name="Miranda-Saavedra D."/>
            <person name="Mourier T."/>
            <person name="Nagra H."/>
            <person name="Otto T.D."/>
            <person name="Rawlings N."/>
            <person name="Sanchez A."/>
            <person name="Sanders M."/>
            <person name="Subramaniam C."/>
            <person name="Tay Y."/>
            <person name="Dear P."/>
            <person name="Doerig C."/>
            <person name="Gruber A."/>
            <person name="Parkinson J."/>
            <person name="Shirley M."/>
            <person name="Wan K.L."/>
            <person name="Berriman M."/>
            <person name="Tomley F."/>
            <person name="Pain A."/>
        </authorList>
    </citation>
    <scope>NUCLEOTIDE SEQUENCE [LARGE SCALE GENOMIC DNA]</scope>
    <source>
        <strain evidence="7">Houghton</strain>
    </source>
</reference>
<dbReference type="GO" id="GO:0031514">
    <property type="term" value="C:motile cilium"/>
    <property type="evidence" value="ECO:0007669"/>
    <property type="project" value="TreeGrafter"/>
</dbReference>
<dbReference type="InterPro" id="IPR036322">
    <property type="entry name" value="WD40_repeat_dom_sf"/>
</dbReference>
<sequence>MSANAPEAPEAPLHEQLLWQRADEGPAASDANASDTATRSSAEGNGAGDTPVELSWAFGFDKGIRNGVHSLSRSTTGEKAVLFPASNTAVLHTYGEEAKASKGDKQVLLRCHINRISAVAVSDDKEWIATGDMGQDSLLIVWNRTQAKHVKVYTNPHPTGVSSVDFTPDAKLLATLSSLIPENYIMGKAPSQKAEEHPDPATPDVPETTDYSDSTNRNATTFSSDIYQGVAIWNWRDSG</sequence>
<organism evidence="7 8">
    <name type="scientific">Eimeria brunetti</name>
    <dbReference type="NCBI Taxonomy" id="51314"/>
    <lineage>
        <taxon>Eukaryota</taxon>
        <taxon>Sar</taxon>
        <taxon>Alveolata</taxon>
        <taxon>Apicomplexa</taxon>
        <taxon>Conoidasida</taxon>
        <taxon>Coccidia</taxon>
        <taxon>Eucoccidiorida</taxon>
        <taxon>Eimeriorina</taxon>
        <taxon>Eimeriidae</taxon>
        <taxon>Eimeria</taxon>
    </lineage>
</organism>
<dbReference type="InterPro" id="IPR050630">
    <property type="entry name" value="WD_repeat_EMAP"/>
</dbReference>
<evidence type="ECO:0000256" key="3">
    <source>
        <dbReference type="ARBA" id="ARBA00022737"/>
    </source>
</evidence>
<evidence type="ECO:0000313" key="7">
    <source>
        <dbReference type="EMBL" id="CDJ49409.1"/>
    </source>
</evidence>
<proteinExistence type="predicted"/>
<dbReference type="Gene3D" id="2.130.10.10">
    <property type="entry name" value="YVTN repeat-like/Quinoprotein amine dehydrogenase"/>
    <property type="match status" value="1"/>
</dbReference>
<name>U6LLJ9_9EIME</name>
<feature type="region of interest" description="Disordered" evidence="6">
    <location>
        <begin position="189"/>
        <end position="217"/>
    </location>
</feature>
<evidence type="ECO:0000256" key="1">
    <source>
        <dbReference type="ARBA" id="ARBA00004138"/>
    </source>
</evidence>
<dbReference type="PANTHER" id="PTHR13720:SF13">
    <property type="entry name" value="CILIA- AND FLAGELLA-ASSOCIATED PROTEIN 251"/>
    <property type="match status" value="1"/>
</dbReference>
<dbReference type="AlphaFoldDB" id="U6LLJ9"/>
<reference evidence="7" key="2">
    <citation type="submission" date="2013-10" db="EMBL/GenBank/DDBJ databases">
        <authorList>
            <person name="Aslett M."/>
        </authorList>
    </citation>
    <scope>NUCLEOTIDE SEQUENCE [LARGE SCALE GENOMIC DNA]</scope>
    <source>
        <strain evidence="7">Houghton</strain>
    </source>
</reference>
<dbReference type="EMBL" id="HG711653">
    <property type="protein sequence ID" value="CDJ49409.1"/>
    <property type="molecule type" value="Genomic_DNA"/>
</dbReference>
<feature type="region of interest" description="Disordered" evidence="6">
    <location>
        <begin position="1"/>
        <end position="48"/>
    </location>
</feature>
<evidence type="ECO:0000256" key="4">
    <source>
        <dbReference type="ARBA" id="ARBA00023273"/>
    </source>
</evidence>